<reference evidence="10" key="1">
    <citation type="submission" date="2022-07" db="EMBL/GenBank/DDBJ databases">
        <title>Phylogenomic reconstructions and comparative analyses of Kickxellomycotina fungi.</title>
        <authorList>
            <person name="Reynolds N.K."/>
            <person name="Stajich J.E."/>
            <person name="Barry K."/>
            <person name="Grigoriev I.V."/>
            <person name="Crous P."/>
            <person name="Smith M.E."/>
        </authorList>
    </citation>
    <scope>NUCLEOTIDE SEQUENCE</scope>
    <source>
        <strain evidence="10">RSA 1196</strain>
    </source>
</reference>
<dbReference type="Pfam" id="PF21369">
    <property type="entry name" value="STL11_N"/>
    <property type="match status" value="1"/>
</dbReference>
<evidence type="ECO:0000256" key="3">
    <source>
        <dbReference type="ARBA" id="ARBA00022833"/>
    </source>
</evidence>
<dbReference type="GO" id="GO:0008270">
    <property type="term" value="F:zinc ion binding"/>
    <property type="evidence" value="ECO:0007669"/>
    <property type="project" value="UniProtKB-KW"/>
</dbReference>
<dbReference type="Pfam" id="PF16131">
    <property type="entry name" value="Torus"/>
    <property type="match status" value="1"/>
</dbReference>
<sequence length="346" mass="39263">MSSSNLSKEGWEESEFPILCETCLGENPYMRMTRQAHGRECKICERPFTIFRWCPGRNMRYKKTEICQTCAKLKNICQTCMFDLEYGLPVQVRDNILNVDAGAVPQSDVNREYFIQNAEKQLADGQHYLEYQGADSAAKETLRRMARKEPYYKRNRAHICSFFVKGECTRGETCPYRHELPTEQEKTKTNFKDRYYGNNDPLAKRVMEKVGERVQLQPPEDPTVTSLFITGVTSDISQEDLQRVFAAFGEIRSVVLSHAKKCAFVNFLSRTAAELAVEKTYGRLAVNGIILRVAWGKPRKQGPRSELAPAKPGHNAPTQAPLPPGVAQEKAQYPSQDPTLLGAPRQ</sequence>
<dbReference type="SUPFAM" id="SSF54928">
    <property type="entry name" value="RNA-binding domain, RBD"/>
    <property type="match status" value="1"/>
</dbReference>
<evidence type="ECO:0000256" key="5">
    <source>
        <dbReference type="PROSITE-ProRule" id="PRU00176"/>
    </source>
</evidence>
<feature type="zinc finger region" description="C3H1-type" evidence="6">
    <location>
        <begin position="154"/>
        <end position="181"/>
    </location>
</feature>
<evidence type="ECO:0000259" key="9">
    <source>
        <dbReference type="PROSITE" id="PS50103"/>
    </source>
</evidence>
<evidence type="ECO:0000313" key="11">
    <source>
        <dbReference type="Proteomes" id="UP001150925"/>
    </source>
</evidence>
<evidence type="ECO:0000256" key="1">
    <source>
        <dbReference type="ARBA" id="ARBA00022723"/>
    </source>
</evidence>
<keyword evidence="11" id="KW-1185">Reference proteome</keyword>
<name>A0A9W8DYR1_9FUNG</name>
<feature type="region of interest" description="Disordered" evidence="7">
    <location>
        <begin position="299"/>
        <end position="346"/>
    </location>
</feature>
<dbReference type="EMBL" id="JANBPY010003294">
    <property type="protein sequence ID" value="KAJ1952157.1"/>
    <property type="molecule type" value="Genomic_DNA"/>
</dbReference>
<dbReference type="SMART" id="SM00356">
    <property type="entry name" value="ZnF_C3H1"/>
    <property type="match status" value="1"/>
</dbReference>
<dbReference type="InterPro" id="IPR036855">
    <property type="entry name" value="Znf_CCCH_sf"/>
</dbReference>
<dbReference type="InterPro" id="IPR000504">
    <property type="entry name" value="RRM_dom"/>
</dbReference>
<dbReference type="Proteomes" id="UP001150925">
    <property type="component" value="Unassembled WGS sequence"/>
</dbReference>
<accession>A0A9W8DYR1</accession>
<dbReference type="FunFam" id="3.30.70.330:FF:000476">
    <property type="entry name" value="Zinc finger CCCH domain-containing protein 4"/>
    <property type="match status" value="1"/>
</dbReference>
<keyword evidence="2 6" id="KW-0863">Zinc-finger</keyword>
<dbReference type="PROSITE" id="PS50103">
    <property type="entry name" value="ZF_C3H1"/>
    <property type="match status" value="1"/>
</dbReference>
<dbReference type="InterPro" id="IPR032297">
    <property type="entry name" value="Torus"/>
</dbReference>
<evidence type="ECO:0000256" key="2">
    <source>
        <dbReference type="ARBA" id="ARBA00022771"/>
    </source>
</evidence>
<dbReference type="Gene3D" id="3.30.70.330">
    <property type="match status" value="1"/>
</dbReference>
<dbReference type="InterPro" id="IPR035979">
    <property type="entry name" value="RBD_domain_sf"/>
</dbReference>
<organism evidence="10 11">
    <name type="scientific">Dispira parvispora</name>
    <dbReference type="NCBI Taxonomy" id="1520584"/>
    <lineage>
        <taxon>Eukaryota</taxon>
        <taxon>Fungi</taxon>
        <taxon>Fungi incertae sedis</taxon>
        <taxon>Zoopagomycota</taxon>
        <taxon>Kickxellomycotina</taxon>
        <taxon>Dimargaritomycetes</taxon>
        <taxon>Dimargaritales</taxon>
        <taxon>Dimargaritaceae</taxon>
        <taxon>Dispira</taxon>
    </lineage>
</organism>
<feature type="domain" description="RRM" evidence="8">
    <location>
        <begin position="225"/>
        <end position="298"/>
    </location>
</feature>
<dbReference type="GO" id="GO:0071007">
    <property type="term" value="C:U2-type catalytic step 2 spliceosome"/>
    <property type="evidence" value="ECO:0007669"/>
    <property type="project" value="TreeGrafter"/>
</dbReference>
<dbReference type="SMART" id="SM00360">
    <property type="entry name" value="RRM"/>
    <property type="match status" value="1"/>
</dbReference>
<proteinExistence type="predicted"/>
<protein>
    <submittedName>
        <fullName evidence="10">Pre-mRNA-splicing factor slt11</fullName>
    </submittedName>
</protein>
<dbReference type="InterPro" id="IPR012677">
    <property type="entry name" value="Nucleotide-bd_a/b_plait_sf"/>
</dbReference>
<dbReference type="PROSITE" id="PS50102">
    <property type="entry name" value="RRM"/>
    <property type="match status" value="1"/>
</dbReference>
<dbReference type="InterPro" id="IPR039171">
    <property type="entry name" value="Cwc2/Slt11"/>
</dbReference>
<dbReference type="Pfam" id="PF00076">
    <property type="entry name" value="RRM_1"/>
    <property type="match status" value="1"/>
</dbReference>
<dbReference type="AlphaFoldDB" id="A0A9W8DYR1"/>
<dbReference type="GO" id="GO:0071006">
    <property type="term" value="C:U2-type catalytic step 1 spliceosome"/>
    <property type="evidence" value="ECO:0007669"/>
    <property type="project" value="TreeGrafter"/>
</dbReference>
<dbReference type="SUPFAM" id="SSF90229">
    <property type="entry name" value="CCCH zinc finger"/>
    <property type="match status" value="1"/>
</dbReference>
<dbReference type="InterPro" id="IPR000571">
    <property type="entry name" value="Znf_CCCH"/>
</dbReference>
<dbReference type="PANTHER" id="PTHR14089">
    <property type="entry name" value="PRE-MRNA-SPLICING FACTOR RBM22"/>
    <property type="match status" value="1"/>
</dbReference>
<comment type="caution">
    <text evidence="10">The sequence shown here is derived from an EMBL/GenBank/DDBJ whole genome shotgun (WGS) entry which is preliminary data.</text>
</comment>
<evidence type="ECO:0000256" key="4">
    <source>
        <dbReference type="ARBA" id="ARBA00022884"/>
    </source>
</evidence>
<gene>
    <name evidence="10" type="primary">SLT11</name>
    <name evidence="10" type="ORF">IWQ62_006289</name>
</gene>
<keyword evidence="3 6" id="KW-0862">Zinc</keyword>
<dbReference type="Gene3D" id="4.10.1000.10">
    <property type="entry name" value="Zinc finger, CCCH-type"/>
    <property type="match status" value="1"/>
</dbReference>
<evidence type="ECO:0000259" key="8">
    <source>
        <dbReference type="PROSITE" id="PS50102"/>
    </source>
</evidence>
<feature type="domain" description="C3H1-type" evidence="9">
    <location>
        <begin position="154"/>
        <end position="181"/>
    </location>
</feature>
<keyword evidence="1 6" id="KW-0479">Metal-binding</keyword>
<evidence type="ECO:0000256" key="7">
    <source>
        <dbReference type="SAM" id="MobiDB-lite"/>
    </source>
</evidence>
<keyword evidence="4 5" id="KW-0694">RNA-binding</keyword>
<dbReference type="GO" id="GO:0036002">
    <property type="term" value="F:pre-mRNA binding"/>
    <property type="evidence" value="ECO:0007669"/>
    <property type="project" value="TreeGrafter"/>
</dbReference>
<evidence type="ECO:0000313" key="10">
    <source>
        <dbReference type="EMBL" id="KAJ1952157.1"/>
    </source>
</evidence>
<dbReference type="OrthoDB" id="10259600at2759"/>
<dbReference type="GO" id="GO:0017070">
    <property type="term" value="F:U6 snRNA binding"/>
    <property type="evidence" value="ECO:0007669"/>
    <property type="project" value="TreeGrafter"/>
</dbReference>
<dbReference type="InterPro" id="IPR048995">
    <property type="entry name" value="STL11/RBM22-like_N"/>
</dbReference>
<dbReference type="PANTHER" id="PTHR14089:SF6">
    <property type="entry name" value="PRE-MRNA-SPLICING FACTOR RBM22"/>
    <property type="match status" value="1"/>
</dbReference>
<dbReference type="GO" id="GO:0000974">
    <property type="term" value="C:Prp19 complex"/>
    <property type="evidence" value="ECO:0007669"/>
    <property type="project" value="TreeGrafter"/>
</dbReference>
<evidence type="ECO:0000256" key="6">
    <source>
        <dbReference type="PROSITE-ProRule" id="PRU00723"/>
    </source>
</evidence>